<gene>
    <name evidence="2" type="ORF">EV44_g2377</name>
</gene>
<protein>
    <submittedName>
        <fullName evidence="2">Uncharacterized protein</fullName>
    </submittedName>
</protein>
<accession>A0A0B1NVZ9</accession>
<keyword evidence="3" id="KW-1185">Reference proteome</keyword>
<proteinExistence type="predicted"/>
<dbReference type="InterPro" id="IPR032675">
    <property type="entry name" value="LRR_dom_sf"/>
</dbReference>
<dbReference type="PANTHER" id="PTHR34755:SF4">
    <property type="entry name" value="F-BOX DOMAIN-CONTAINING PROTEIN"/>
    <property type="match status" value="1"/>
</dbReference>
<name>A0A0B1NVZ9_UNCNE</name>
<dbReference type="HOGENOM" id="CLU_019222_0_0_1"/>
<feature type="region of interest" description="Disordered" evidence="1">
    <location>
        <begin position="675"/>
        <end position="707"/>
    </location>
</feature>
<reference evidence="2 3" key="1">
    <citation type="journal article" date="2014" name="BMC Genomics">
        <title>Adaptive genomic structural variation in the grape powdery mildew pathogen, Erysiphe necator.</title>
        <authorList>
            <person name="Jones L."/>
            <person name="Riaz S."/>
            <person name="Morales-Cruz A."/>
            <person name="Amrine K.C."/>
            <person name="McGuire B."/>
            <person name="Gubler W.D."/>
            <person name="Walker M.A."/>
            <person name="Cantu D."/>
        </authorList>
    </citation>
    <scope>NUCLEOTIDE SEQUENCE [LARGE SCALE GENOMIC DNA]</scope>
    <source>
        <strain evidence="3">c</strain>
    </source>
</reference>
<dbReference type="SUPFAM" id="SSF52047">
    <property type="entry name" value="RNI-like"/>
    <property type="match status" value="1"/>
</dbReference>
<dbReference type="PANTHER" id="PTHR34755">
    <property type="entry name" value="SERINE/ARGININE REPETITIVE MATRIX PROTEIN 3-RELATED"/>
    <property type="match status" value="1"/>
</dbReference>
<dbReference type="AlphaFoldDB" id="A0A0B1NVZ9"/>
<sequence>MSTVAGRLRAGRRTRAKPIISYAESSESENEIDDKYLELEYSPRLKPLTRSRSLFLQSQRRETLLRVKSQEFESYPAPKKRRQISNPELKISTRKTECQTESGVIPAWQNLPYHIFVQIFRFASYPLYDERTFQPLPSGSWLLKIARMCRAFAEPALTVLNYSPPLIPMIKAHRLVDLFKTDPTSLAFKYRQKVVSLQIEVNQVAAYTLTGCGHLDLYSLVRNLPRLLDLEFYHQKDMIPFRDLKAPIKWVYPESVFEALEYIDPAADSQWGDKTKICRLRSWRWSSRLAGKKWPLYRLSEVHMRPSFRSLRKIAFINYQKPSIKNDEKDPNYENILAESLKYLPNIEHLIFESSTLFNSKLLPLLPNNLRHLEVINCLEINSNNFADFLITHGQQLRNLILNYNQSLNLAFLTVLGSSCPHLETLRMNMTFFNIQKRYQCSEPLFDNLLLSQQVPVWPKKLQVIELSHLRKWNLDAAEVFFTSLIDYAADLSDLRRLSIQAIINGGWRDRASFRDKWVGLLNRVFKRNPKPPEPVYSIRSTAVKQSSPEIKKSFSTNETIHEDCSPRKSQIAVEQKELKNTSVRRSQRSATRAVCAGKYAESMNYGLRELNILRETGGIDLSSKSPYSLESLSEESNALNKKRPDHKVNPVIQGMCDSVEIRIDNLRPIENQITEADFIDEEISGDEDWNSDEDQGESANEDINTS</sequence>
<dbReference type="Proteomes" id="UP000030854">
    <property type="component" value="Unassembled WGS sequence"/>
</dbReference>
<feature type="compositionally biased region" description="Acidic residues" evidence="1">
    <location>
        <begin position="678"/>
        <end position="701"/>
    </location>
</feature>
<evidence type="ECO:0000313" key="2">
    <source>
        <dbReference type="EMBL" id="KHJ30557.1"/>
    </source>
</evidence>
<evidence type="ECO:0000256" key="1">
    <source>
        <dbReference type="SAM" id="MobiDB-lite"/>
    </source>
</evidence>
<dbReference type="OMA" id="HNRHLNM"/>
<dbReference type="STRING" id="52586.A0A0B1NVZ9"/>
<dbReference type="Gene3D" id="3.80.10.10">
    <property type="entry name" value="Ribonuclease Inhibitor"/>
    <property type="match status" value="1"/>
</dbReference>
<comment type="caution">
    <text evidence="2">The sequence shown here is derived from an EMBL/GenBank/DDBJ whole genome shotgun (WGS) entry which is preliminary data.</text>
</comment>
<evidence type="ECO:0000313" key="3">
    <source>
        <dbReference type="Proteomes" id="UP000030854"/>
    </source>
</evidence>
<organism evidence="2 3">
    <name type="scientific">Uncinula necator</name>
    <name type="common">Grape powdery mildew</name>
    <dbReference type="NCBI Taxonomy" id="52586"/>
    <lineage>
        <taxon>Eukaryota</taxon>
        <taxon>Fungi</taxon>
        <taxon>Dikarya</taxon>
        <taxon>Ascomycota</taxon>
        <taxon>Pezizomycotina</taxon>
        <taxon>Leotiomycetes</taxon>
        <taxon>Erysiphales</taxon>
        <taxon>Erysiphaceae</taxon>
        <taxon>Erysiphe</taxon>
    </lineage>
</organism>
<dbReference type="EMBL" id="JNVN01003988">
    <property type="protein sequence ID" value="KHJ30557.1"/>
    <property type="molecule type" value="Genomic_DNA"/>
</dbReference>
<dbReference type="InterPro" id="IPR052109">
    <property type="entry name" value="SRRM_Domain-Containing"/>
</dbReference>